<dbReference type="NCBIfam" id="TIGR00443">
    <property type="entry name" value="hisZ_biosyn_reg"/>
    <property type="match status" value="1"/>
</dbReference>
<dbReference type="InterPro" id="IPR006195">
    <property type="entry name" value="aa-tRNA-synth_II"/>
</dbReference>
<feature type="binding site" evidence="11">
    <location>
        <position position="111"/>
    </location>
    <ligand>
        <name>L-histidine</name>
        <dbReference type="ChEBI" id="CHEBI:57595"/>
    </ligand>
</feature>
<dbReference type="InterPro" id="IPR053846">
    <property type="entry name" value="HisZ-C"/>
</dbReference>
<dbReference type="GO" id="GO:0140096">
    <property type="term" value="F:catalytic activity, acting on a protein"/>
    <property type="evidence" value="ECO:0007669"/>
    <property type="project" value="UniProtKB-ARBA"/>
</dbReference>
<dbReference type="SUPFAM" id="SSF55681">
    <property type="entry name" value="Class II aaRS and biotin synthetases"/>
    <property type="match status" value="1"/>
</dbReference>
<keyword evidence="13" id="KW-0808">Transferase</keyword>
<dbReference type="GO" id="GO:0004821">
    <property type="term" value="F:histidine-tRNA ligase activity"/>
    <property type="evidence" value="ECO:0007669"/>
    <property type="project" value="InterPro"/>
</dbReference>
<dbReference type="Gene3D" id="3.40.50.12590">
    <property type="match status" value="1"/>
</dbReference>
<evidence type="ECO:0000256" key="9">
    <source>
        <dbReference type="ARBA" id="ARBA00025246"/>
    </source>
</evidence>
<comment type="miscellaneous">
    <text evidence="10">This function is generally fulfilled by the C-terminal part of HisG, which is missing in some bacteria such as this one.</text>
</comment>
<comment type="subunit">
    <text evidence="4 10">Heteromultimer composed of HisG and HisZ subunits.</text>
</comment>
<feature type="domain" description="Aminoacyl-transfer RNA synthetases class-II family profile" evidence="12">
    <location>
        <begin position="26"/>
        <end position="328"/>
    </location>
</feature>
<dbReference type="RefSeq" id="WP_353948134.1">
    <property type="nucleotide sequence ID" value="NZ_CP159510.1"/>
</dbReference>
<proteinExistence type="inferred from homology"/>
<keyword evidence="7 10" id="KW-0028">Amino-acid biosynthesis</keyword>
<dbReference type="InterPro" id="IPR045864">
    <property type="entry name" value="aa-tRNA-synth_II/BPL/LPL"/>
</dbReference>
<evidence type="ECO:0000256" key="10">
    <source>
        <dbReference type="HAMAP-Rule" id="MF_00125"/>
    </source>
</evidence>
<dbReference type="GO" id="GO:0016757">
    <property type="term" value="F:glycosyltransferase activity"/>
    <property type="evidence" value="ECO:0007669"/>
    <property type="project" value="UniProtKB-KW"/>
</dbReference>
<dbReference type="NCBIfam" id="NF008941">
    <property type="entry name" value="PRK12292.2-4"/>
    <property type="match status" value="1"/>
</dbReference>
<feature type="binding site" evidence="11">
    <location>
        <begin position="278"/>
        <end position="279"/>
    </location>
    <ligand>
        <name>L-histidine</name>
        <dbReference type="ChEBI" id="CHEBI:57595"/>
    </ligand>
</feature>
<dbReference type="InterPro" id="IPR041715">
    <property type="entry name" value="HisRS-like_core"/>
</dbReference>
<dbReference type="Pfam" id="PF13393">
    <property type="entry name" value="tRNA-synt_His"/>
    <property type="match status" value="1"/>
</dbReference>
<evidence type="ECO:0000256" key="6">
    <source>
        <dbReference type="ARBA" id="ARBA00022490"/>
    </source>
</evidence>
<accession>A0AAU8IEI8</accession>
<comment type="pathway">
    <text evidence="2 10">Amino-acid biosynthesis; L-histidine biosynthesis; L-histidine from 5-phospho-alpha-D-ribose 1-diphosphate: step 1/9.</text>
</comment>
<dbReference type="GO" id="GO:0000105">
    <property type="term" value="P:L-histidine biosynthetic process"/>
    <property type="evidence" value="ECO:0007669"/>
    <property type="project" value="UniProtKB-UniRule"/>
</dbReference>
<reference evidence="13" key="1">
    <citation type="submission" date="2024-06" db="EMBL/GenBank/DDBJ databases">
        <authorList>
            <person name="Fan A."/>
            <person name="Zhang F.Y."/>
            <person name="Zhang L."/>
        </authorList>
    </citation>
    <scope>NUCLEOTIDE SEQUENCE</scope>
    <source>
        <strain evidence="13">Y61</strain>
    </source>
</reference>
<comment type="function">
    <text evidence="9 10">Required for the first step of histidine biosynthesis. May allow the feedback regulation of ATP phosphoribosyltransferase activity by histidine.</text>
</comment>
<evidence type="ECO:0000256" key="2">
    <source>
        <dbReference type="ARBA" id="ARBA00004667"/>
    </source>
</evidence>
<dbReference type="HAMAP" id="MF_00125">
    <property type="entry name" value="HisZ"/>
    <property type="match status" value="1"/>
</dbReference>
<dbReference type="InterPro" id="IPR004516">
    <property type="entry name" value="HisRS/HisZ"/>
</dbReference>
<dbReference type="Pfam" id="PF21996">
    <property type="entry name" value="HisZ-like"/>
    <property type="match status" value="1"/>
</dbReference>
<dbReference type="PANTHER" id="PTHR43707:SF1">
    <property type="entry name" value="HISTIDINE--TRNA LIGASE, MITOCHONDRIAL-RELATED"/>
    <property type="match status" value="1"/>
</dbReference>
<evidence type="ECO:0000256" key="8">
    <source>
        <dbReference type="ARBA" id="ARBA00023102"/>
    </source>
</evidence>
<comment type="subcellular location">
    <subcellularLocation>
        <location evidence="1 10">Cytoplasm</location>
    </subcellularLocation>
</comment>
<keyword evidence="8 10" id="KW-0368">Histidine biosynthesis</keyword>
<dbReference type="GO" id="GO:0005737">
    <property type="term" value="C:cytoplasm"/>
    <property type="evidence" value="ECO:0007669"/>
    <property type="project" value="UniProtKB-SubCell"/>
</dbReference>
<organism evidence="13">
    <name type="scientific">Sporolactobacillus sp. Y61</name>
    <dbReference type="NCBI Taxonomy" id="3160863"/>
    <lineage>
        <taxon>Bacteria</taxon>
        <taxon>Bacillati</taxon>
        <taxon>Bacillota</taxon>
        <taxon>Bacilli</taxon>
        <taxon>Bacillales</taxon>
        <taxon>Sporolactobacillaceae</taxon>
        <taxon>Sporolactobacillus</taxon>
    </lineage>
</organism>
<dbReference type="PIRSF" id="PIRSF001549">
    <property type="entry name" value="His-tRNA_synth"/>
    <property type="match status" value="1"/>
</dbReference>
<evidence type="ECO:0000256" key="3">
    <source>
        <dbReference type="ARBA" id="ARBA00005539"/>
    </source>
</evidence>
<feature type="binding site" evidence="11">
    <location>
        <begin position="81"/>
        <end position="83"/>
    </location>
    <ligand>
        <name>L-histidine</name>
        <dbReference type="ChEBI" id="CHEBI:57595"/>
    </ligand>
</feature>
<sequence length="400" mass="44892">MTQPYMFEKPLGLRDILPSAERAIARLEKVFREELTRWGYDFIQTPALEYAETIGRASAIADSRLFKFLDAEGHPVVLRPDMTTPIARIAASSLSHEPLPLRLAYTAALYRSQRREGGHPSEFEQAGAELIGDATPYADVEMISLMLALLQKTGLKSIRLVIGHVGFVNAFFYDMVKDKEIAGHLRNLLYNKNDVGFHKLIHTLDLNQSDAGKLHTFIDSRRMNNSETLEFLKTLADSSSSPVHSYYRNIVELIELLKIDQLEDVIDLDITLVPHLNYYTGFVFQGFGGGLGFPVASGGRYDGLLAQFRRPAPATGFGIRMDRLMSAVGSGKLHVESRKEAVIYDREHAKEALRYAAKEREKGRAVVLQYRDGIGSLEAYSKQFVTVRRFLSTEGTETGR</sequence>
<dbReference type="Gene3D" id="3.30.930.10">
    <property type="entry name" value="Bira Bifunctional Protein, Domain 2"/>
    <property type="match status" value="1"/>
</dbReference>
<dbReference type="InterPro" id="IPR004517">
    <property type="entry name" value="HisZ"/>
</dbReference>
<keyword evidence="13" id="KW-0328">Glycosyltransferase</keyword>
<name>A0AAU8IEI8_9BACL</name>
<comment type="similarity">
    <text evidence="3 10">Belongs to the class-II aminoacyl-tRNA synthetase family. HisZ subfamily.</text>
</comment>
<evidence type="ECO:0000256" key="5">
    <source>
        <dbReference type="ARBA" id="ARBA00020397"/>
    </source>
</evidence>
<dbReference type="CDD" id="cd00773">
    <property type="entry name" value="HisRS-like_core"/>
    <property type="match status" value="1"/>
</dbReference>
<feature type="binding site" evidence="11">
    <location>
        <position position="129"/>
    </location>
    <ligand>
        <name>L-histidine</name>
        <dbReference type="ChEBI" id="CHEBI:57595"/>
    </ligand>
</feature>
<gene>
    <name evidence="10" type="primary">hisZ</name>
    <name evidence="13" type="ORF">ABNN70_14015</name>
</gene>
<dbReference type="GO" id="GO:0006427">
    <property type="term" value="P:histidyl-tRNA aminoacylation"/>
    <property type="evidence" value="ECO:0007669"/>
    <property type="project" value="InterPro"/>
</dbReference>
<evidence type="ECO:0000256" key="7">
    <source>
        <dbReference type="ARBA" id="ARBA00022605"/>
    </source>
</evidence>
<evidence type="ECO:0000256" key="4">
    <source>
        <dbReference type="ARBA" id="ARBA00011496"/>
    </source>
</evidence>
<evidence type="ECO:0000256" key="11">
    <source>
        <dbReference type="PIRSR" id="PIRSR001549-1"/>
    </source>
</evidence>
<protein>
    <recommendedName>
        <fullName evidence="5 10">ATP phosphoribosyltransferase regulatory subunit</fullName>
    </recommendedName>
</protein>
<dbReference type="PANTHER" id="PTHR43707">
    <property type="entry name" value="HISTIDYL-TRNA SYNTHETASE"/>
    <property type="match status" value="1"/>
</dbReference>
<evidence type="ECO:0000256" key="1">
    <source>
        <dbReference type="ARBA" id="ARBA00004496"/>
    </source>
</evidence>
<feature type="binding site" evidence="11">
    <location>
        <position position="125"/>
    </location>
    <ligand>
        <name>L-histidine</name>
        <dbReference type="ChEBI" id="CHEBI:57595"/>
    </ligand>
</feature>
<keyword evidence="6 10" id="KW-0963">Cytoplasm</keyword>
<dbReference type="EMBL" id="CP159510">
    <property type="protein sequence ID" value="XCJ16736.1"/>
    <property type="molecule type" value="Genomic_DNA"/>
</dbReference>
<dbReference type="PROSITE" id="PS50862">
    <property type="entry name" value="AA_TRNA_LIGASE_II"/>
    <property type="match status" value="1"/>
</dbReference>
<dbReference type="AlphaFoldDB" id="A0AAU8IEI8"/>
<evidence type="ECO:0000313" key="13">
    <source>
        <dbReference type="EMBL" id="XCJ16736.1"/>
    </source>
</evidence>
<evidence type="ECO:0000259" key="12">
    <source>
        <dbReference type="PROSITE" id="PS50862"/>
    </source>
</evidence>